<keyword evidence="1" id="KW-0732">Signal</keyword>
<protein>
    <recommendedName>
        <fullName evidence="4">Collagen-like protein</fullName>
    </recommendedName>
</protein>
<dbReference type="PROSITE" id="PS51257">
    <property type="entry name" value="PROKAR_LIPOPROTEIN"/>
    <property type="match status" value="1"/>
</dbReference>
<name>A0A1V6LRH7_9FLAO</name>
<organism evidence="2 3">
    <name type="scientific">Croceivirga radicis</name>
    <dbReference type="NCBI Taxonomy" id="1929488"/>
    <lineage>
        <taxon>Bacteria</taxon>
        <taxon>Pseudomonadati</taxon>
        <taxon>Bacteroidota</taxon>
        <taxon>Flavobacteriia</taxon>
        <taxon>Flavobacteriales</taxon>
        <taxon>Flavobacteriaceae</taxon>
        <taxon>Croceivirga</taxon>
    </lineage>
</organism>
<evidence type="ECO:0000256" key="1">
    <source>
        <dbReference type="SAM" id="SignalP"/>
    </source>
</evidence>
<dbReference type="EMBL" id="MTBC01000005">
    <property type="protein sequence ID" value="OQD42647.1"/>
    <property type="molecule type" value="Genomic_DNA"/>
</dbReference>
<reference evidence="2 3" key="1">
    <citation type="submission" date="2016-12" db="EMBL/GenBank/DDBJ databases">
        <authorList>
            <person name="Song W.-J."/>
            <person name="Kurnit D.M."/>
        </authorList>
    </citation>
    <scope>NUCLEOTIDE SEQUENCE [LARGE SCALE GENOMIC DNA]</scope>
    <source>
        <strain evidence="2 3">HSG9</strain>
    </source>
</reference>
<feature type="chain" id="PRO_5013025947" description="Collagen-like protein" evidence="1">
    <location>
        <begin position="20"/>
        <end position="189"/>
    </location>
</feature>
<proteinExistence type="predicted"/>
<evidence type="ECO:0000313" key="2">
    <source>
        <dbReference type="EMBL" id="OQD42647.1"/>
    </source>
</evidence>
<evidence type="ECO:0008006" key="4">
    <source>
        <dbReference type="Google" id="ProtNLM"/>
    </source>
</evidence>
<sequence length="189" mass="20813">MTKLKSLLGIFTIALLAFGCQGPEGPPGRDGFDGLDGLDGADGINILGQVVEIQGSFTPENNYSLLYTFADDGIEVFESDVVLVYLLWEEIEDPNGNIPVWRPMPQTRILDQGLLLYNYDHTFLDVSLFLESDFDLGTLQAGDTQNQVFRIAVVPAEFANSEDFNPADFNSVMNALNQNVNTIEKVSVN</sequence>
<comment type="caution">
    <text evidence="2">The sequence shown here is derived from an EMBL/GenBank/DDBJ whole genome shotgun (WGS) entry which is preliminary data.</text>
</comment>
<dbReference type="AlphaFoldDB" id="A0A1V6LRH7"/>
<evidence type="ECO:0000313" key="3">
    <source>
        <dbReference type="Proteomes" id="UP000191680"/>
    </source>
</evidence>
<feature type="signal peptide" evidence="1">
    <location>
        <begin position="1"/>
        <end position="19"/>
    </location>
</feature>
<dbReference type="OrthoDB" id="1524444at2"/>
<dbReference type="RefSeq" id="WP_080318981.1">
    <property type="nucleotide sequence ID" value="NZ_MTBC01000005.1"/>
</dbReference>
<accession>A0A1V6LRH7</accession>
<dbReference type="Proteomes" id="UP000191680">
    <property type="component" value="Unassembled WGS sequence"/>
</dbReference>
<keyword evidence="3" id="KW-1185">Reference proteome</keyword>
<gene>
    <name evidence="2" type="ORF">BUL40_08960</name>
</gene>